<dbReference type="Gene3D" id="1.10.443.10">
    <property type="entry name" value="Intergrase catalytic core"/>
    <property type="match status" value="1"/>
</dbReference>
<dbReference type="InterPro" id="IPR013762">
    <property type="entry name" value="Integrase-like_cat_sf"/>
</dbReference>
<dbReference type="RefSeq" id="WP_057704612.1">
    <property type="nucleotide sequence ID" value="NZ_JYLN01000017.1"/>
</dbReference>
<dbReference type="SUPFAM" id="SSF56349">
    <property type="entry name" value="DNA breaking-rejoining enzymes"/>
    <property type="match status" value="1"/>
</dbReference>
<dbReference type="InterPro" id="IPR002104">
    <property type="entry name" value="Integrase_catalytic"/>
</dbReference>
<sequence length="486" mass="52092">MSYLSRREGRYHYRRRFPLPVAELLGRSEYRKALGTADRAEALRLARQVSVEFDRICSEALAPVANDPVERRASVPVDPRAVLASLQAVVERVTLRAVTDMAPGAKLVTRNWQTELDWQKRAYSMAAQGMPPPGMEAVHPLESMAAVRALEALERGEPPTLGAGIPGPVDTPVEQVSQQGDRRTAQQFAVALDGYCERVSAGRVGIMRKLCNDVLRWPSTPAQQVQRIMAYAEGKLAAGGKASSVHTQAAGMITILREVPGWDGISLPKQGAVARAIRAGGALQKNARDPMPLAVVAQVQTALDARGDAVDAAAMRLLVRYGVRPLELLSEGPAALTMREDIVGNREQVFQAGLSGAKNAASRRDLPVAAEDVPLFNLVLSGFGDGSTAERGRQRVTRLSRAVSAALLKIPGITGQVSLYSARHTAADLLRAAGASDAEVGGILGHTQSGNKHTGVYGGTAPLTRQRELLARVRELLDKQNTLQAV</sequence>
<comment type="caution">
    <text evidence="3">The sequence shown here is derived from an EMBL/GenBank/DDBJ whole genome shotgun (WGS) entry which is preliminary data.</text>
</comment>
<dbReference type="EMBL" id="JYLN01000017">
    <property type="protein sequence ID" value="KRP68523.1"/>
    <property type="molecule type" value="Genomic_DNA"/>
</dbReference>
<organism evidence="3 4">
    <name type="scientific">Pseudomonas paralactis</name>
    <dbReference type="NCBI Taxonomy" id="1615673"/>
    <lineage>
        <taxon>Bacteria</taxon>
        <taxon>Pseudomonadati</taxon>
        <taxon>Pseudomonadota</taxon>
        <taxon>Gammaproteobacteria</taxon>
        <taxon>Pseudomonadales</taxon>
        <taxon>Pseudomonadaceae</taxon>
        <taxon>Pseudomonas</taxon>
    </lineage>
</organism>
<gene>
    <name evidence="3" type="ORF">TX23_25905</name>
</gene>
<proteinExistence type="predicted"/>
<evidence type="ECO:0000313" key="3">
    <source>
        <dbReference type="EMBL" id="KRP68523.1"/>
    </source>
</evidence>
<accession>A0A0R3ACI9</accession>
<dbReference type="PATRIC" id="fig|1615673.3.peg.797"/>
<dbReference type="Pfam" id="PF20172">
    <property type="entry name" value="DUF6538"/>
    <property type="match status" value="1"/>
</dbReference>
<dbReference type="Proteomes" id="UP000050852">
    <property type="component" value="Unassembled WGS sequence"/>
</dbReference>
<keyword evidence="1" id="KW-0233">DNA recombination</keyword>
<dbReference type="AlphaFoldDB" id="A0A0R3ACI9"/>
<name>A0A0R3ACI9_9PSED</name>
<dbReference type="InterPro" id="IPR046668">
    <property type="entry name" value="DUF6538"/>
</dbReference>
<evidence type="ECO:0000256" key="1">
    <source>
        <dbReference type="ARBA" id="ARBA00023172"/>
    </source>
</evidence>
<dbReference type="GO" id="GO:0003677">
    <property type="term" value="F:DNA binding"/>
    <property type="evidence" value="ECO:0007669"/>
    <property type="project" value="InterPro"/>
</dbReference>
<evidence type="ECO:0000259" key="2">
    <source>
        <dbReference type="PROSITE" id="PS51898"/>
    </source>
</evidence>
<dbReference type="GO" id="GO:0015074">
    <property type="term" value="P:DNA integration"/>
    <property type="evidence" value="ECO:0007669"/>
    <property type="project" value="InterPro"/>
</dbReference>
<protein>
    <recommendedName>
        <fullName evidence="2">Tyr recombinase domain-containing protein</fullName>
    </recommendedName>
</protein>
<dbReference type="GO" id="GO:0006310">
    <property type="term" value="P:DNA recombination"/>
    <property type="evidence" value="ECO:0007669"/>
    <property type="project" value="UniProtKB-KW"/>
</dbReference>
<feature type="domain" description="Tyr recombinase" evidence="2">
    <location>
        <begin position="288"/>
        <end position="471"/>
    </location>
</feature>
<reference evidence="3 4" key="1">
    <citation type="submission" date="2015-02" db="EMBL/GenBank/DDBJ databases">
        <title>Two Pseudomonas sp. nov., isolated from raw milk.</title>
        <authorList>
            <person name="Wenning M."/>
            <person name="von Neubeck M."/>
            <person name="Huptas C."/>
            <person name="Scherer S."/>
        </authorList>
    </citation>
    <scope>NUCLEOTIDE SEQUENCE [LARGE SCALE GENOMIC DNA]</scope>
    <source>
        <strain evidence="3 4">DSM 29164</strain>
    </source>
</reference>
<evidence type="ECO:0000313" key="4">
    <source>
        <dbReference type="Proteomes" id="UP000050852"/>
    </source>
</evidence>
<dbReference type="InterPro" id="IPR011010">
    <property type="entry name" value="DNA_brk_join_enz"/>
</dbReference>
<dbReference type="PROSITE" id="PS51898">
    <property type="entry name" value="TYR_RECOMBINASE"/>
    <property type="match status" value="1"/>
</dbReference>
<dbReference type="OrthoDB" id="6792708at2"/>